<sequence length="42" mass="4700">MARACNDVLSIFVVGRYSYQLSALLEPLASPYLLASQLELHF</sequence>
<proteinExistence type="predicted"/>
<dbReference type="AlphaFoldDB" id="A0A2P2N717"/>
<evidence type="ECO:0000313" key="1">
    <source>
        <dbReference type="EMBL" id="MBX38263.1"/>
    </source>
</evidence>
<organism evidence="1">
    <name type="scientific">Rhizophora mucronata</name>
    <name type="common">Asiatic mangrove</name>
    <dbReference type="NCBI Taxonomy" id="61149"/>
    <lineage>
        <taxon>Eukaryota</taxon>
        <taxon>Viridiplantae</taxon>
        <taxon>Streptophyta</taxon>
        <taxon>Embryophyta</taxon>
        <taxon>Tracheophyta</taxon>
        <taxon>Spermatophyta</taxon>
        <taxon>Magnoliopsida</taxon>
        <taxon>eudicotyledons</taxon>
        <taxon>Gunneridae</taxon>
        <taxon>Pentapetalae</taxon>
        <taxon>rosids</taxon>
        <taxon>fabids</taxon>
        <taxon>Malpighiales</taxon>
        <taxon>Rhizophoraceae</taxon>
        <taxon>Rhizophora</taxon>
    </lineage>
</organism>
<reference evidence="1" key="1">
    <citation type="submission" date="2018-02" db="EMBL/GenBank/DDBJ databases">
        <title>Rhizophora mucronata_Transcriptome.</title>
        <authorList>
            <person name="Meera S.P."/>
            <person name="Sreeshan A."/>
            <person name="Augustine A."/>
        </authorList>
    </citation>
    <scope>NUCLEOTIDE SEQUENCE</scope>
    <source>
        <tissue evidence="1">Leaf</tissue>
    </source>
</reference>
<protein>
    <submittedName>
        <fullName evidence="1">Uncharacterized protein</fullName>
    </submittedName>
</protein>
<dbReference type="EMBL" id="GGEC01057779">
    <property type="protein sequence ID" value="MBX38263.1"/>
    <property type="molecule type" value="Transcribed_RNA"/>
</dbReference>
<accession>A0A2P2N717</accession>
<name>A0A2P2N717_RHIMU</name>